<accession>A0A1H2FEE6</accession>
<dbReference type="Proteomes" id="UP000243924">
    <property type="component" value="Chromosome I"/>
</dbReference>
<keyword evidence="1" id="KW-0732">Signal</keyword>
<evidence type="ECO:0000256" key="1">
    <source>
        <dbReference type="SAM" id="SignalP"/>
    </source>
</evidence>
<dbReference type="AlphaFoldDB" id="A0A1H2FEE6"/>
<protein>
    <submittedName>
        <fullName evidence="2">Uncharacterized protein</fullName>
    </submittedName>
</protein>
<sequence length="225" mass="25846">MKYYAQLSFVLCLIITPFSLAAQDVVHYNNPQVLDFAERRCYHLEMDRERLVFEDGSVVHNCIDYTRKAAYSLPAEDFANRTNLQAYLVCDTLTALPGNAEYIQSEDIAAETEHLFQHLDIQSFASSLRPQLEDERTLEDLASIWQTAVEGGSITLQAPDWRFELRLVAVLSEAANDQKQWLLWLLDEAKDGTYRDYAVLLARPGETDDRLIARRLPDRLQDNSQ</sequence>
<feature type="signal peptide" evidence="1">
    <location>
        <begin position="1"/>
        <end position="22"/>
    </location>
</feature>
<evidence type="ECO:0000313" key="3">
    <source>
        <dbReference type="Proteomes" id="UP000243924"/>
    </source>
</evidence>
<keyword evidence="3" id="KW-1185">Reference proteome</keyword>
<proteinExistence type="predicted"/>
<dbReference type="EMBL" id="LT629787">
    <property type="protein sequence ID" value="SDU05731.1"/>
    <property type="molecule type" value="Genomic_DNA"/>
</dbReference>
<reference evidence="3" key="1">
    <citation type="submission" date="2016-10" db="EMBL/GenBank/DDBJ databases">
        <authorList>
            <person name="Varghese N."/>
            <person name="Submissions S."/>
        </authorList>
    </citation>
    <scope>NUCLEOTIDE SEQUENCE [LARGE SCALE GENOMIC DNA]</scope>
    <source>
        <strain evidence="3">CECT 8338</strain>
    </source>
</reference>
<organism evidence="2 3">
    <name type="scientific">Halopseudomonas salegens</name>
    <dbReference type="NCBI Taxonomy" id="1434072"/>
    <lineage>
        <taxon>Bacteria</taxon>
        <taxon>Pseudomonadati</taxon>
        <taxon>Pseudomonadota</taxon>
        <taxon>Gammaproteobacteria</taxon>
        <taxon>Pseudomonadales</taxon>
        <taxon>Pseudomonadaceae</taxon>
        <taxon>Halopseudomonas</taxon>
    </lineage>
</organism>
<dbReference type="OrthoDB" id="7061818at2"/>
<name>A0A1H2FEE6_9GAMM</name>
<dbReference type="RefSeq" id="WP_092385631.1">
    <property type="nucleotide sequence ID" value="NZ_LT629787.1"/>
</dbReference>
<evidence type="ECO:0000313" key="2">
    <source>
        <dbReference type="EMBL" id="SDU05731.1"/>
    </source>
</evidence>
<feature type="chain" id="PRO_5009273850" evidence="1">
    <location>
        <begin position="23"/>
        <end position="225"/>
    </location>
</feature>
<gene>
    <name evidence="2" type="ORF">SAMN05216210_1494</name>
</gene>